<evidence type="ECO:0000313" key="2">
    <source>
        <dbReference type="Proteomes" id="UP000183190"/>
    </source>
</evidence>
<dbReference type="Proteomes" id="UP000183190">
    <property type="component" value="Unassembled WGS sequence"/>
</dbReference>
<dbReference type="AlphaFoldDB" id="A0A1H6JF72"/>
<accession>A0A1H6JF72</accession>
<reference evidence="1 2" key="1">
    <citation type="submission" date="2016-10" db="EMBL/GenBank/DDBJ databases">
        <authorList>
            <person name="de Groot N.N."/>
        </authorList>
    </citation>
    <scope>NUCLEOTIDE SEQUENCE [LARGE SCALE GENOMIC DNA]</scope>
    <source>
        <strain evidence="1 2">YAD2003</strain>
    </source>
</reference>
<dbReference type="EMBL" id="FNWV01000005">
    <property type="protein sequence ID" value="SEH60936.1"/>
    <property type="molecule type" value="Genomic_DNA"/>
</dbReference>
<sequence length="83" mass="9049">MNSNIDPKKISGLLNAVSKKIGVPPEKLRTELEEGKFDSALSAMNSTDAAKFRQAVNNPKLVERMMSTPQAKALYEKLSGGKK</sequence>
<organism evidence="1 2">
    <name type="scientific">Ruminococcus flavefaciens</name>
    <dbReference type="NCBI Taxonomy" id="1265"/>
    <lineage>
        <taxon>Bacteria</taxon>
        <taxon>Bacillati</taxon>
        <taxon>Bacillota</taxon>
        <taxon>Clostridia</taxon>
        <taxon>Eubacteriales</taxon>
        <taxon>Oscillospiraceae</taxon>
        <taxon>Ruminococcus</taxon>
    </lineage>
</organism>
<proteinExistence type="predicted"/>
<gene>
    <name evidence="1" type="ORF">SAMN02910265_01705</name>
</gene>
<name>A0A1H6JF72_RUMFL</name>
<dbReference type="RefSeq" id="WP_074716421.1">
    <property type="nucleotide sequence ID" value="NZ_FNWV01000005.1"/>
</dbReference>
<protein>
    <submittedName>
        <fullName evidence="1">Uncharacterized protein</fullName>
    </submittedName>
</protein>
<evidence type="ECO:0000313" key="1">
    <source>
        <dbReference type="EMBL" id="SEH60936.1"/>
    </source>
</evidence>
<dbReference type="OrthoDB" id="1822766at2"/>